<reference evidence="7 8" key="1">
    <citation type="journal article" date="2018" name="IMA Fungus">
        <title>IMA Genome-F 9: Draft genome sequence of Annulohypoxylon stygium, Aspergillus mulundensis, Berkeleyomyces basicola (syn. Thielaviopsis basicola), Ceratocystis smalleyi, two Cercospora beticola strains, Coleophoma cylindrospora, Fusarium fracticaudum, Phialophora cf. hyalina, and Morchella septimelata.</title>
        <authorList>
            <person name="Wingfield B.D."/>
            <person name="Bills G.F."/>
            <person name="Dong Y."/>
            <person name="Huang W."/>
            <person name="Nel W.J."/>
            <person name="Swalarsk-Parry B.S."/>
            <person name="Vaghefi N."/>
            <person name="Wilken P.M."/>
            <person name="An Z."/>
            <person name="de Beer Z.W."/>
            <person name="De Vos L."/>
            <person name="Chen L."/>
            <person name="Duong T.A."/>
            <person name="Gao Y."/>
            <person name="Hammerbacher A."/>
            <person name="Kikkert J.R."/>
            <person name="Li Y."/>
            <person name="Li H."/>
            <person name="Li K."/>
            <person name="Li Q."/>
            <person name="Liu X."/>
            <person name="Ma X."/>
            <person name="Naidoo K."/>
            <person name="Pethybridge S.J."/>
            <person name="Sun J."/>
            <person name="Steenkamp E.T."/>
            <person name="van der Nest M.A."/>
            <person name="van Wyk S."/>
            <person name="Wingfield M.J."/>
            <person name="Xiong C."/>
            <person name="Yue Q."/>
            <person name="Zhang X."/>
        </authorList>
    </citation>
    <scope>NUCLEOTIDE SEQUENCE [LARGE SCALE GENOMIC DNA]</scope>
    <source>
        <strain evidence="7 8">DSM 5745</strain>
    </source>
</reference>
<keyword evidence="8" id="KW-1185">Reference proteome</keyword>
<organism evidence="7 8">
    <name type="scientific">Aspergillus mulundensis</name>
    <dbReference type="NCBI Taxonomy" id="1810919"/>
    <lineage>
        <taxon>Eukaryota</taxon>
        <taxon>Fungi</taxon>
        <taxon>Dikarya</taxon>
        <taxon>Ascomycota</taxon>
        <taxon>Pezizomycotina</taxon>
        <taxon>Eurotiomycetes</taxon>
        <taxon>Eurotiomycetidae</taxon>
        <taxon>Eurotiales</taxon>
        <taxon>Aspergillaceae</taxon>
        <taxon>Aspergillus</taxon>
        <taxon>Aspergillus subgen. Nidulantes</taxon>
    </lineage>
</organism>
<dbReference type="OrthoDB" id="432970at2759"/>
<dbReference type="Gene3D" id="6.10.140.2220">
    <property type="match status" value="1"/>
</dbReference>
<dbReference type="GO" id="GO:0008270">
    <property type="term" value="F:zinc ion binding"/>
    <property type="evidence" value="ECO:0007669"/>
    <property type="project" value="UniProtKB-KW"/>
</dbReference>
<dbReference type="Proteomes" id="UP000256690">
    <property type="component" value="Unassembled WGS sequence"/>
</dbReference>
<dbReference type="AlphaFoldDB" id="A0A3D8SCY3"/>
<dbReference type="Pfam" id="PF01753">
    <property type="entry name" value="zf-MYND"/>
    <property type="match status" value="1"/>
</dbReference>
<dbReference type="GeneID" id="38114859"/>
<gene>
    <name evidence="7" type="ORF">DSM5745_04489</name>
</gene>
<dbReference type="STRING" id="1810919.A0A3D8SCY3"/>
<keyword evidence="3" id="KW-0862">Zinc</keyword>
<dbReference type="PROSITE" id="PS01360">
    <property type="entry name" value="ZF_MYND_1"/>
    <property type="match status" value="1"/>
</dbReference>
<comment type="caution">
    <text evidence="7">The sequence shown here is derived from an EMBL/GenBank/DDBJ whole genome shotgun (WGS) entry which is preliminary data.</text>
</comment>
<dbReference type="RefSeq" id="XP_026605501.1">
    <property type="nucleotide sequence ID" value="XM_026746505.1"/>
</dbReference>
<accession>A0A3D8SCY3</accession>
<evidence type="ECO:0000313" key="7">
    <source>
        <dbReference type="EMBL" id="RDW84163.1"/>
    </source>
</evidence>
<keyword evidence="2 4" id="KW-0863">Zinc-finger</keyword>
<evidence type="ECO:0000313" key="8">
    <source>
        <dbReference type="Proteomes" id="UP000256690"/>
    </source>
</evidence>
<feature type="domain" description="MYND-type" evidence="6">
    <location>
        <begin position="62"/>
        <end position="98"/>
    </location>
</feature>
<name>A0A3D8SCY3_9EURO</name>
<feature type="region of interest" description="Disordered" evidence="5">
    <location>
        <begin position="29"/>
        <end position="52"/>
    </location>
</feature>
<evidence type="ECO:0000256" key="4">
    <source>
        <dbReference type="PROSITE-ProRule" id="PRU00134"/>
    </source>
</evidence>
<dbReference type="InterPro" id="IPR002893">
    <property type="entry name" value="Znf_MYND"/>
</dbReference>
<keyword evidence="1" id="KW-0479">Metal-binding</keyword>
<dbReference type="PROSITE" id="PS50865">
    <property type="entry name" value="ZF_MYND_2"/>
    <property type="match status" value="1"/>
</dbReference>
<protein>
    <recommendedName>
        <fullName evidence="6">MYND-type domain-containing protein</fullName>
    </recommendedName>
</protein>
<dbReference type="SUPFAM" id="SSF144232">
    <property type="entry name" value="HIT/MYND zinc finger-like"/>
    <property type="match status" value="1"/>
</dbReference>
<evidence type="ECO:0000256" key="1">
    <source>
        <dbReference type="ARBA" id="ARBA00022723"/>
    </source>
</evidence>
<evidence type="ECO:0000256" key="3">
    <source>
        <dbReference type="ARBA" id="ARBA00022833"/>
    </source>
</evidence>
<proteinExistence type="predicted"/>
<evidence type="ECO:0000256" key="5">
    <source>
        <dbReference type="SAM" id="MobiDB-lite"/>
    </source>
</evidence>
<dbReference type="EMBL" id="PVWQ01000004">
    <property type="protein sequence ID" value="RDW84163.1"/>
    <property type="molecule type" value="Genomic_DNA"/>
</dbReference>
<sequence length="449" mass="50208">MSDQLFSDGQLAELSNILANLNPNCTVFSPDDLESSEEDDSAAGPETATDATPKYDKKDDICTICNAPNARLCSRCHSASYCSQLCQRIDYPLHKMLCRDVAEEGPRPAGHIRGIYFPVDGNKPEIIWVQIKRTEPGKGAQLKFLLPDGTDFFSQLPYEVIDENQVRCRQSGIGYSRGLRNLKNEGYAIALFCKNETQYAPNSNKSFQACLTTPESYSHPFRGPMIAVRLIPKNWCDDMTLASFRDVIDHIERFRTKCCAKSIQRLSFGTATHPRGVKISCNGERSRGDAPYVSVSASKVPWISGSKGSLSATSAKLGIAIRLWKYPIPDYDLNRGNQDAAFLMKELDPKKETWGWAPQYWDLSIGNVFALRDDGKDLSVREIEILCTFVTKDAQPVIGMALDKSLIAYEEAMETSAEPDMDELEDKCAAFRKEALDFITRENMLKLRG</sequence>
<evidence type="ECO:0000259" key="6">
    <source>
        <dbReference type="PROSITE" id="PS50865"/>
    </source>
</evidence>
<evidence type="ECO:0000256" key="2">
    <source>
        <dbReference type="ARBA" id="ARBA00022771"/>
    </source>
</evidence>
<feature type="compositionally biased region" description="Acidic residues" evidence="5">
    <location>
        <begin position="31"/>
        <end position="41"/>
    </location>
</feature>